<reference evidence="2 3" key="1">
    <citation type="submission" date="2015-01" db="EMBL/GenBank/DDBJ databases">
        <authorList>
            <person name="Filippidou S."/>
            <person name="Jeanneret N."/>
            <person name="Russel-Delif L."/>
            <person name="Junier T."/>
            <person name="Wunderlin T."/>
            <person name="Molina V."/>
            <person name="Johnson S.L."/>
            <person name="Davenport K.W."/>
            <person name="Chain P.S."/>
            <person name="Dorador C."/>
            <person name="Junier P."/>
        </authorList>
    </citation>
    <scope>NUCLEOTIDE SEQUENCE [LARGE SCALE GENOMIC DNA]</scope>
    <source>
        <strain evidence="2 3">Et7/4</strain>
    </source>
</reference>
<dbReference type="PATRIC" id="fig|1462.6.peg.679"/>
<dbReference type="EMBL" id="JYBP01000003">
    <property type="protein sequence ID" value="KJE26899.1"/>
    <property type="molecule type" value="Genomic_DNA"/>
</dbReference>
<gene>
    <name evidence="2" type="ORF">LG52_544</name>
</gene>
<evidence type="ECO:0000313" key="2">
    <source>
        <dbReference type="EMBL" id="KJE26899.1"/>
    </source>
</evidence>
<name>A0A0D8BSE2_GEOKU</name>
<dbReference type="RefSeq" id="WP_044730825.1">
    <property type="nucleotide sequence ID" value="NZ_JYBP01000003.1"/>
</dbReference>
<accession>A0A0D8BSE2</accession>
<keyword evidence="1" id="KW-0732">Signal</keyword>
<dbReference type="Gene3D" id="3.30.1490.480">
    <property type="entry name" value="Endolytic murein transglycosylase"/>
    <property type="match status" value="1"/>
</dbReference>
<dbReference type="Proteomes" id="UP000032522">
    <property type="component" value="Unassembled WGS sequence"/>
</dbReference>
<sequence>MNKRSIRSFAFGLLLSTSLIGASYYASPPAAPTEAEVKAFLKQHGLVAVAKEEYDKLRSAQPNAAPKASAKQMSEPSGQTVYVYRLVIKKGDTPETFARELEEAGIIQSARAFNDYLEQHGLTRSIRPGVYNVKSDMDYAAIGRLIAEP</sequence>
<proteinExistence type="predicted"/>
<evidence type="ECO:0000256" key="1">
    <source>
        <dbReference type="SAM" id="SignalP"/>
    </source>
</evidence>
<protein>
    <submittedName>
        <fullName evidence="2">YceG-like family protein</fullName>
    </submittedName>
</protein>
<dbReference type="OrthoDB" id="2138957at2"/>
<feature type="chain" id="PRO_5002327155" evidence="1">
    <location>
        <begin position="23"/>
        <end position="149"/>
    </location>
</feature>
<evidence type="ECO:0000313" key="3">
    <source>
        <dbReference type="Proteomes" id="UP000032522"/>
    </source>
</evidence>
<dbReference type="AlphaFoldDB" id="A0A0D8BSE2"/>
<feature type="signal peptide" evidence="1">
    <location>
        <begin position="1"/>
        <end position="22"/>
    </location>
</feature>
<organism evidence="2 3">
    <name type="scientific">Geobacillus kaustophilus</name>
    <dbReference type="NCBI Taxonomy" id="1462"/>
    <lineage>
        <taxon>Bacteria</taxon>
        <taxon>Bacillati</taxon>
        <taxon>Bacillota</taxon>
        <taxon>Bacilli</taxon>
        <taxon>Bacillales</taxon>
        <taxon>Anoxybacillaceae</taxon>
        <taxon>Geobacillus</taxon>
        <taxon>Geobacillus thermoleovorans group</taxon>
    </lineage>
</organism>
<comment type="caution">
    <text evidence="2">The sequence shown here is derived from an EMBL/GenBank/DDBJ whole genome shotgun (WGS) entry which is preliminary data.</text>
</comment>